<dbReference type="EMBL" id="MU839037">
    <property type="protein sequence ID" value="KAK1762445.1"/>
    <property type="molecule type" value="Genomic_DNA"/>
</dbReference>
<name>A0AAJ0BQP1_9PEZI</name>
<accession>A0AAJ0BQP1</accession>
<evidence type="ECO:0000259" key="2">
    <source>
        <dbReference type="Pfam" id="PF20516"/>
    </source>
</evidence>
<proteinExistence type="predicted"/>
<dbReference type="RefSeq" id="XP_060278658.1">
    <property type="nucleotide sequence ID" value="XM_060426295.1"/>
</dbReference>
<comment type="caution">
    <text evidence="3">The sequence shown here is derived from an EMBL/GenBank/DDBJ whole genome shotgun (WGS) entry which is preliminary data.</text>
</comment>
<dbReference type="GeneID" id="85309482"/>
<reference evidence="3" key="1">
    <citation type="submission" date="2023-06" db="EMBL/GenBank/DDBJ databases">
        <title>Genome-scale phylogeny and comparative genomics of the fungal order Sordariales.</title>
        <authorList>
            <consortium name="Lawrence Berkeley National Laboratory"/>
            <person name="Hensen N."/>
            <person name="Bonometti L."/>
            <person name="Westerberg I."/>
            <person name="Brannstrom I.O."/>
            <person name="Guillou S."/>
            <person name="Cros-Aarteil S."/>
            <person name="Calhoun S."/>
            <person name="Haridas S."/>
            <person name="Kuo A."/>
            <person name="Mondo S."/>
            <person name="Pangilinan J."/>
            <person name="Riley R."/>
            <person name="Labutti K."/>
            <person name="Andreopoulos B."/>
            <person name="Lipzen A."/>
            <person name="Chen C."/>
            <person name="Yanf M."/>
            <person name="Daum C."/>
            <person name="Ng V."/>
            <person name="Clum A."/>
            <person name="Steindorff A."/>
            <person name="Ohm R."/>
            <person name="Martin F."/>
            <person name="Silar P."/>
            <person name="Natvig D."/>
            <person name="Lalanne C."/>
            <person name="Gautier V."/>
            <person name="Ament-Velasquez S.L."/>
            <person name="Kruys A."/>
            <person name="Hutchinson M.I."/>
            <person name="Powell A.J."/>
            <person name="Barry K."/>
            <person name="Miller A.N."/>
            <person name="Grigoriev I.V."/>
            <person name="Debuchy R."/>
            <person name="Gladieux P."/>
            <person name="Thoren M.H."/>
            <person name="Johannesson H."/>
        </authorList>
    </citation>
    <scope>NUCLEOTIDE SEQUENCE</scope>
    <source>
        <strain evidence="3">8032-3</strain>
    </source>
</reference>
<gene>
    <name evidence="3" type="ORF">QBC33DRAFT_519530</name>
</gene>
<feature type="domain" description="PD-(D/E)XK nuclease-like" evidence="2">
    <location>
        <begin position="147"/>
        <end position="258"/>
    </location>
</feature>
<dbReference type="AlphaFoldDB" id="A0AAJ0BQP1"/>
<sequence length="269" mass="30851">MAWMTLLSTVFDTEWDHNKHDRQVPAFDKSRRSTSPVKTTNSLDRLKKPIRIPALAENASKQLPADIQMLYRSIYNITVNHQHFMPPTIREDIECVAKRRLPDHWFQDMTWEEKKSMQTHRGGDEDNENDNDGDDGDAPNLPSYEERRQQRQDATLPFLVHIAELDALVHLKTVADNCRRLNRHESAWNVLVHGPLFQLALPSHIKIEPVTSVSVSKAIIPLWRQRTKEVLAADSKRVDFAFTLTPRDDVEAAIRAAVTGHPPGMDMVN</sequence>
<dbReference type="Proteomes" id="UP001244011">
    <property type="component" value="Unassembled WGS sequence"/>
</dbReference>
<keyword evidence="4" id="KW-1185">Reference proteome</keyword>
<feature type="compositionally biased region" description="Basic and acidic residues" evidence="1">
    <location>
        <begin position="114"/>
        <end position="124"/>
    </location>
</feature>
<feature type="compositionally biased region" description="Acidic residues" evidence="1">
    <location>
        <begin position="125"/>
        <end position="137"/>
    </location>
</feature>
<protein>
    <recommendedName>
        <fullName evidence="2">PD-(D/E)XK nuclease-like domain-containing protein</fullName>
    </recommendedName>
</protein>
<evidence type="ECO:0000313" key="3">
    <source>
        <dbReference type="EMBL" id="KAK1762445.1"/>
    </source>
</evidence>
<dbReference type="InterPro" id="IPR046797">
    <property type="entry name" value="PDDEXK_12"/>
</dbReference>
<evidence type="ECO:0000313" key="4">
    <source>
        <dbReference type="Proteomes" id="UP001244011"/>
    </source>
</evidence>
<feature type="region of interest" description="Disordered" evidence="1">
    <location>
        <begin position="114"/>
        <end position="148"/>
    </location>
</feature>
<organism evidence="3 4">
    <name type="scientific">Phialemonium atrogriseum</name>
    <dbReference type="NCBI Taxonomy" id="1093897"/>
    <lineage>
        <taxon>Eukaryota</taxon>
        <taxon>Fungi</taxon>
        <taxon>Dikarya</taxon>
        <taxon>Ascomycota</taxon>
        <taxon>Pezizomycotina</taxon>
        <taxon>Sordariomycetes</taxon>
        <taxon>Sordariomycetidae</taxon>
        <taxon>Cephalothecales</taxon>
        <taxon>Cephalothecaceae</taxon>
        <taxon>Phialemonium</taxon>
    </lineage>
</organism>
<dbReference type="Pfam" id="PF20516">
    <property type="entry name" value="PDDEXK_12"/>
    <property type="match status" value="1"/>
</dbReference>
<evidence type="ECO:0000256" key="1">
    <source>
        <dbReference type="SAM" id="MobiDB-lite"/>
    </source>
</evidence>